<accession>A0A494WTV7</accession>
<dbReference type="InterPro" id="IPR012854">
    <property type="entry name" value="Cu_amine_oxidase-like_N"/>
</dbReference>
<sequence length="224" mass="24464">MFMRKAAVLFIAALMLLSFATFAWAEAQDGGGGPSNLDAATHGVDNGFIDGSVPVYGGGGGSGNVAKPITIVVNGNEIRPDVAPFIKDGRTFVPYRFIAEALGCRVDWDGKDQKVTAEKDGLKVVMYVGRKAAYVNGMEKQMDVAPMVKSGRTFVPVRFISEGLGYNVRWENDTWTVIINSQDYDPGQGFQKVSYNHNEPRLGIVTDGVFWKGGYDPIKRSWIN</sequence>
<dbReference type="OrthoDB" id="9769314at2"/>
<protein>
    <submittedName>
        <fullName evidence="3">Copper amine oxidase N-terminal domain-containing protein</fullName>
    </submittedName>
</protein>
<dbReference type="SUPFAM" id="SSF55383">
    <property type="entry name" value="Copper amine oxidase, domain N"/>
    <property type="match status" value="1"/>
</dbReference>
<organism evidence="3 4">
    <name type="scientific">Desulfofundulus salinus</name>
    <dbReference type="NCBI Taxonomy" id="2419843"/>
    <lineage>
        <taxon>Bacteria</taxon>
        <taxon>Bacillati</taxon>
        <taxon>Bacillota</taxon>
        <taxon>Clostridia</taxon>
        <taxon>Eubacteriales</taxon>
        <taxon>Peptococcaceae</taxon>
        <taxon>Desulfofundulus</taxon>
    </lineage>
</organism>
<evidence type="ECO:0000256" key="1">
    <source>
        <dbReference type="SAM" id="SignalP"/>
    </source>
</evidence>
<dbReference type="Pfam" id="PF07833">
    <property type="entry name" value="Cu_amine_oxidN1"/>
    <property type="match status" value="1"/>
</dbReference>
<evidence type="ECO:0000259" key="2">
    <source>
        <dbReference type="Pfam" id="PF07833"/>
    </source>
</evidence>
<keyword evidence="1" id="KW-0732">Signal</keyword>
<dbReference type="Gene3D" id="3.30.457.10">
    <property type="entry name" value="Copper amine oxidase-like, N-terminal domain"/>
    <property type="match status" value="1"/>
</dbReference>
<gene>
    <name evidence="3" type="ORF">D7024_05105</name>
</gene>
<name>A0A494WTV7_9FIRM</name>
<evidence type="ECO:0000313" key="3">
    <source>
        <dbReference type="EMBL" id="RKO66381.1"/>
    </source>
</evidence>
<dbReference type="InterPro" id="IPR036582">
    <property type="entry name" value="Mao_N_sf"/>
</dbReference>
<dbReference type="Proteomes" id="UP000271256">
    <property type="component" value="Unassembled WGS sequence"/>
</dbReference>
<feature type="domain" description="Copper amine oxidase-like N-terminal" evidence="2">
    <location>
        <begin position="72"/>
        <end position="179"/>
    </location>
</feature>
<feature type="chain" id="PRO_5019736655" evidence="1">
    <location>
        <begin position="26"/>
        <end position="224"/>
    </location>
</feature>
<feature type="signal peptide" evidence="1">
    <location>
        <begin position="1"/>
        <end position="25"/>
    </location>
</feature>
<proteinExistence type="predicted"/>
<dbReference type="EMBL" id="RBWE01000001">
    <property type="protein sequence ID" value="RKO66381.1"/>
    <property type="molecule type" value="Genomic_DNA"/>
</dbReference>
<keyword evidence="4" id="KW-1185">Reference proteome</keyword>
<reference evidence="3 4" key="1">
    <citation type="submission" date="2018-10" db="EMBL/GenBank/DDBJ databases">
        <authorList>
            <person name="Grouzdev D.S."/>
            <person name="Krutkina M.S."/>
            <person name="Tourova T.P."/>
            <person name="Nazina T.N."/>
        </authorList>
    </citation>
    <scope>NUCLEOTIDE SEQUENCE [LARGE SCALE GENOMIC DNA]</scope>
    <source>
        <strain evidence="3 4">435</strain>
    </source>
</reference>
<comment type="caution">
    <text evidence="3">The sequence shown here is derived from an EMBL/GenBank/DDBJ whole genome shotgun (WGS) entry which is preliminary data.</text>
</comment>
<dbReference type="AlphaFoldDB" id="A0A494WTV7"/>
<evidence type="ECO:0000313" key="4">
    <source>
        <dbReference type="Proteomes" id="UP000271256"/>
    </source>
</evidence>